<gene>
    <name evidence="3" type="ORF">PFICI_11711</name>
</gene>
<organism evidence="3 4">
    <name type="scientific">Pestalotiopsis fici (strain W106-1 / CGMCC3.15140)</name>
    <dbReference type="NCBI Taxonomy" id="1229662"/>
    <lineage>
        <taxon>Eukaryota</taxon>
        <taxon>Fungi</taxon>
        <taxon>Dikarya</taxon>
        <taxon>Ascomycota</taxon>
        <taxon>Pezizomycotina</taxon>
        <taxon>Sordariomycetes</taxon>
        <taxon>Xylariomycetidae</taxon>
        <taxon>Amphisphaeriales</taxon>
        <taxon>Sporocadaceae</taxon>
        <taxon>Pestalotiopsis</taxon>
    </lineage>
</organism>
<protein>
    <recommendedName>
        <fullName evidence="2">NACHT domain-containing protein</fullName>
    </recommendedName>
</protein>
<dbReference type="PROSITE" id="PS50837">
    <property type="entry name" value="NACHT"/>
    <property type="match status" value="1"/>
</dbReference>
<dbReference type="PANTHER" id="PTHR10039:SF14">
    <property type="entry name" value="NACHT DOMAIN-CONTAINING PROTEIN"/>
    <property type="match status" value="1"/>
</dbReference>
<feature type="domain" description="NACHT" evidence="2">
    <location>
        <begin position="91"/>
        <end position="244"/>
    </location>
</feature>
<dbReference type="Pfam" id="PF24883">
    <property type="entry name" value="NPHP3_N"/>
    <property type="match status" value="1"/>
</dbReference>
<dbReference type="Gene3D" id="3.40.50.300">
    <property type="entry name" value="P-loop containing nucleotide triphosphate hydrolases"/>
    <property type="match status" value="1"/>
</dbReference>
<evidence type="ECO:0000313" key="3">
    <source>
        <dbReference type="EMBL" id="ETS76324.1"/>
    </source>
</evidence>
<dbReference type="InterPro" id="IPR007111">
    <property type="entry name" value="NACHT_NTPase"/>
</dbReference>
<evidence type="ECO:0000259" key="2">
    <source>
        <dbReference type="PROSITE" id="PS50837"/>
    </source>
</evidence>
<dbReference type="EMBL" id="KI912117">
    <property type="protein sequence ID" value="ETS76324.1"/>
    <property type="molecule type" value="Genomic_DNA"/>
</dbReference>
<dbReference type="SUPFAM" id="SSF82171">
    <property type="entry name" value="DPP6 N-terminal domain-like"/>
    <property type="match status" value="1"/>
</dbReference>
<name>W3WR59_PESFW</name>
<dbReference type="KEGG" id="pfy:PFICI_11711"/>
<sequence length="1067" mass="120842">MPETTASDHNVTPVSVEVEQASASGNAHQFIGNVFDNSRTQIFKSPGPPLTLWQAHYKSKANEDQDYCYDGTRSELLDNLMRKVTAPGAGDMIWLKGPAGFGKSAVAKTLCLRLDQPIPRTEGSGSSSPEFQLGGSYFFRRIDPERSNINKFIITIADQFAEKIEGFRSCIPDYNSKQLSEMNSEELFKKLIVDPSKRLSKPSIAIIVDALDECTTSVSKVLEILSNFRDLPSIRARVVFTSRPLPMLENIGEQFQLKPEFMVDLDDDGIVTESREDISLFLRKKFQGMQTPATRKGGQWPSEKDFNRAVYLATNPKPLFIYAVTMCRFVENQWADPCYMLKQWLETNQDNDSSTHVPIGNNGQLFSMYRNIFREIVDRGLHDADVQRLRLIVHSVCAITVELSTADLLRLLESADMDHDLLLLRRNMQSILDIPRGDDLDSPVKIYHKSLLDFLKQSEAEDCIFYPYNDSLSGLELGEKCLTLISELVRKERQDGLEIDKCDKKVAEFAYRKWAEFLTSYNGQLSEGSRAMHLLQDFLTCDFHTVFRVGYVNDIFDYGVGLDLVKQLPRLAETQQSPSLRANLKEATTFIMDMVRFQDGLWLFESYQSALIFGSTSHSHPQNSRFWQDPQASVQTYTLRDSTEEEALSPVSFHFSRDAAIFVGLFSDKSIRRWNRGPGEVGLRWNFSSICRCTRGFPVPSPREHETTTLSANGSVIAYNTMTGVEVWNTQSSHSRLLPHLSMSKNRFLAISEDGSRLAACYDPDKRGAARAVTWNVSDVSNPRGVPFFLSPIVNVFTSAWETLVSYFPSLTRVLPSYCISRTFEPKGDILGGIAFSPSGERLAIFSFSHQKDDDGDRILIFQTWDTATGKYALHRILGNELDSQFFDSQGIPPDMLCLNITFWGEDEIAILWEGDAFEEPVNIVEFCRLNPVHRDRTTVAVLRHDQELGNEWLKPEPFWIDNATKSIHVSQGWFRFHGNIDMGDEFVMGIIESFGLSAGNPDADRWPRLVASRDSFIANGRRHRKYLDCLAVLEHSGFSVCSQHTFAGYNKNNGDLKFVELYKGKG</sequence>
<dbReference type="InParanoid" id="W3WR59"/>
<dbReference type="STRING" id="1229662.W3WR59"/>
<dbReference type="InterPro" id="IPR027417">
    <property type="entry name" value="P-loop_NTPase"/>
</dbReference>
<keyword evidence="1" id="KW-0677">Repeat</keyword>
<dbReference type="RefSeq" id="XP_007838483.1">
    <property type="nucleotide sequence ID" value="XM_007840292.1"/>
</dbReference>
<dbReference type="HOGENOM" id="CLU_288218_0_0_1"/>
<dbReference type="Proteomes" id="UP000030651">
    <property type="component" value="Unassembled WGS sequence"/>
</dbReference>
<reference evidence="4" key="1">
    <citation type="journal article" date="2015" name="BMC Genomics">
        <title>Genomic and transcriptomic analysis of the endophytic fungus Pestalotiopsis fici reveals its lifestyle and high potential for synthesis of natural products.</title>
        <authorList>
            <person name="Wang X."/>
            <person name="Zhang X."/>
            <person name="Liu L."/>
            <person name="Xiang M."/>
            <person name="Wang W."/>
            <person name="Sun X."/>
            <person name="Che Y."/>
            <person name="Guo L."/>
            <person name="Liu G."/>
            <person name="Guo L."/>
            <person name="Wang C."/>
            <person name="Yin W.B."/>
            <person name="Stadler M."/>
            <person name="Zhang X."/>
            <person name="Liu X."/>
        </authorList>
    </citation>
    <scope>NUCLEOTIDE SEQUENCE [LARGE SCALE GENOMIC DNA]</scope>
    <source>
        <strain evidence="4">W106-1 / CGMCC3.15140</strain>
    </source>
</reference>
<dbReference type="PANTHER" id="PTHR10039">
    <property type="entry name" value="AMELOGENIN"/>
    <property type="match status" value="1"/>
</dbReference>
<dbReference type="InterPro" id="IPR056884">
    <property type="entry name" value="NPHP3-like_N"/>
</dbReference>
<dbReference type="SUPFAM" id="SSF52540">
    <property type="entry name" value="P-loop containing nucleoside triphosphate hydrolases"/>
    <property type="match status" value="1"/>
</dbReference>
<dbReference type="AlphaFoldDB" id="W3WR59"/>
<evidence type="ECO:0000313" key="4">
    <source>
        <dbReference type="Proteomes" id="UP000030651"/>
    </source>
</evidence>
<dbReference type="OrthoDB" id="4760524at2759"/>
<keyword evidence="4" id="KW-1185">Reference proteome</keyword>
<proteinExistence type="predicted"/>
<dbReference type="GeneID" id="19276724"/>
<evidence type="ECO:0000256" key="1">
    <source>
        <dbReference type="ARBA" id="ARBA00022737"/>
    </source>
</evidence>
<accession>W3WR59</accession>